<sequence length="406" mass="44923">MSCDAEYGDEEDECSADSECVWIEDWDSCEETCDDRDEDDCHDPCAWRGDSCSLSCEYKYGDDEDDCAADSECVWIEDWDSCQETCDDRDEDSCDDYCEWSGDTCSMSCEYKYGDDEDDCAADSECVWIEDWDRCYDTCDDRDEDSCDDHCTSFWNDCCASMDWGEPATCVEGYYPVPAYPPESSCSYACCATVPDGYDYEEPEDCSAKHGRLQGSCDADDDCVFIWDEDSCTGACAWKDGDCRSCGGDDCYGCADEEACNSCGTHEYTWGWVTYGSWDEDDGCNTNWYYRDWEHDDDDDDGGGSSLGALVGAAVGGIFATALSVAFASSVNSMRDICAIGPTIGMGFNEAGTYFIGPQLCSIGGTHYKSKRVVHANSAKGACREFCAEAELKFSSVELFTCYCSK</sequence>
<dbReference type="Proteomes" id="UP001363151">
    <property type="component" value="Unassembled WGS sequence"/>
</dbReference>
<evidence type="ECO:0008006" key="3">
    <source>
        <dbReference type="Google" id="ProtNLM"/>
    </source>
</evidence>
<gene>
    <name evidence="1" type="ORF">SO694_00009359</name>
</gene>
<keyword evidence="2" id="KW-1185">Reference proteome</keyword>
<evidence type="ECO:0000313" key="1">
    <source>
        <dbReference type="EMBL" id="KAK7254301.1"/>
    </source>
</evidence>
<dbReference type="EMBL" id="JBBJCI010000031">
    <property type="protein sequence ID" value="KAK7254301.1"/>
    <property type="molecule type" value="Genomic_DNA"/>
</dbReference>
<evidence type="ECO:0000313" key="2">
    <source>
        <dbReference type="Proteomes" id="UP001363151"/>
    </source>
</evidence>
<name>A0ABR1GDZ5_AURAN</name>
<reference evidence="1 2" key="1">
    <citation type="submission" date="2024-03" db="EMBL/GenBank/DDBJ databases">
        <title>Aureococcus anophagefferens CCMP1851 and Kratosvirus quantuckense: Draft genome of a second virus-susceptible host strain in the model system.</title>
        <authorList>
            <person name="Chase E."/>
            <person name="Truchon A.R."/>
            <person name="Schepens W."/>
            <person name="Wilhelm S.W."/>
        </authorList>
    </citation>
    <scope>NUCLEOTIDE SEQUENCE [LARGE SCALE GENOMIC DNA]</scope>
    <source>
        <strain evidence="1 2">CCMP1851</strain>
    </source>
</reference>
<protein>
    <recommendedName>
        <fullName evidence="3">LNR domain-containing protein</fullName>
    </recommendedName>
</protein>
<organism evidence="1 2">
    <name type="scientific">Aureococcus anophagefferens</name>
    <name type="common">Harmful bloom alga</name>
    <dbReference type="NCBI Taxonomy" id="44056"/>
    <lineage>
        <taxon>Eukaryota</taxon>
        <taxon>Sar</taxon>
        <taxon>Stramenopiles</taxon>
        <taxon>Ochrophyta</taxon>
        <taxon>Pelagophyceae</taxon>
        <taxon>Pelagomonadales</taxon>
        <taxon>Pelagomonadaceae</taxon>
        <taxon>Aureococcus</taxon>
    </lineage>
</organism>
<proteinExistence type="predicted"/>
<accession>A0ABR1GDZ5</accession>
<comment type="caution">
    <text evidence="1">The sequence shown here is derived from an EMBL/GenBank/DDBJ whole genome shotgun (WGS) entry which is preliminary data.</text>
</comment>